<reference evidence="2 3" key="1">
    <citation type="submission" date="2015-07" db="EMBL/GenBank/DDBJ databases">
        <title>A draft genome sequence of Mycobacterium wolinskyi.</title>
        <authorList>
            <person name="de Man T.J."/>
            <person name="Perry K.A."/>
            <person name="Coulliette A.D."/>
            <person name="Jensen B."/>
            <person name="Toney N.C."/>
            <person name="Limbago B.M."/>
            <person name="Noble-Wang J."/>
        </authorList>
    </citation>
    <scope>NUCLEOTIDE SEQUENCE [LARGE SCALE GENOMIC DNA]</scope>
    <source>
        <strain evidence="2 3">CDC_01</strain>
    </source>
</reference>
<comment type="caution">
    <text evidence="2">The sequence shown here is derived from an EMBL/GenBank/DDBJ whole genome shotgun (WGS) entry which is preliminary data.</text>
</comment>
<evidence type="ECO:0000256" key="1">
    <source>
        <dbReference type="SAM" id="MobiDB-lite"/>
    </source>
</evidence>
<sequence>MTRTHMPVVAYEPSLGRNARVGDWAELARGTFRSAIECAERHDWEAAAQLVEVSVLEADELRDIYDRWPEATLQWIRAHGVGGADLDSAVARLAGLVGSQAVAGIGPRWPTYLGAVTDAARACRDQDPEAAALIEAARLAWQHIHDHAVDRVAGMIDIAVKLVGEQSLGALWDFLMSDWYEIHARRYALDNQPWTESAHQLMIAIVDGFHAHLAGTARQGDIELISEPGRTGFRFAPCGSGGRSLDGRITEGTPRSGAPYGFAVTTEPHDWAWNTVGICSYCVHCCQLNEVMPIHRLGYPTRVIDPPTWTPTDPTTSCTWWVYHDPADVPDHIYHRVGRDPARRPRRTTRSDTHG</sequence>
<gene>
    <name evidence="2" type="ORF">AFM11_22605</name>
</gene>
<dbReference type="EMBL" id="LGTW01000016">
    <property type="protein sequence ID" value="KWX21953.1"/>
    <property type="molecule type" value="Genomic_DNA"/>
</dbReference>
<dbReference type="STRING" id="59750.AWC31_08600"/>
<accession>A0A132PI21</accession>
<feature type="region of interest" description="Disordered" evidence="1">
    <location>
        <begin position="336"/>
        <end position="355"/>
    </location>
</feature>
<dbReference type="AlphaFoldDB" id="A0A132PI21"/>
<evidence type="ECO:0000313" key="2">
    <source>
        <dbReference type="EMBL" id="KWX21953.1"/>
    </source>
</evidence>
<dbReference type="RefSeq" id="WP_067852776.1">
    <property type="nucleotide sequence ID" value="NZ_LGTW01000016.1"/>
</dbReference>
<evidence type="ECO:0000313" key="3">
    <source>
        <dbReference type="Proteomes" id="UP000070612"/>
    </source>
</evidence>
<protein>
    <submittedName>
        <fullName evidence="2">Uncharacterized protein</fullName>
    </submittedName>
</protein>
<dbReference type="PATRIC" id="fig|59750.3.peg.1871"/>
<proteinExistence type="predicted"/>
<dbReference type="Proteomes" id="UP000070612">
    <property type="component" value="Unassembled WGS sequence"/>
</dbReference>
<keyword evidence="3" id="KW-1185">Reference proteome</keyword>
<name>A0A132PI21_9MYCO</name>
<organism evidence="2 3">
    <name type="scientific">Mycolicibacterium wolinskyi</name>
    <dbReference type="NCBI Taxonomy" id="59750"/>
    <lineage>
        <taxon>Bacteria</taxon>
        <taxon>Bacillati</taxon>
        <taxon>Actinomycetota</taxon>
        <taxon>Actinomycetes</taxon>
        <taxon>Mycobacteriales</taxon>
        <taxon>Mycobacteriaceae</taxon>
        <taxon>Mycolicibacterium</taxon>
    </lineage>
</organism>